<evidence type="ECO:0000313" key="1">
    <source>
        <dbReference type="EMBL" id="GLI40627.1"/>
    </source>
</evidence>
<dbReference type="AlphaFoldDB" id="A0A9W6G5A1"/>
<organism evidence="1 2">
    <name type="scientific">Glycomyces algeriensis</name>
    <dbReference type="NCBI Taxonomy" id="256037"/>
    <lineage>
        <taxon>Bacteria</taxon>
        <taxon>Bacillati</taxon>
        <taxon>Actinomycetota</taxon>
        <taxon>Actinomycetes</taxon>
        <taxon>Glycomycetales</taxon>
        <taxon>Glycomycetaceae</taxon>
        <taxon>Glycomyces</taxon>
    </lineage>
</organism>
<dbReference type="RefSeq" id="WP_270117184.1">
    <property type="nucleotide sequence ID" value="NZ_BAAAOL010000009.1"/>
</dbReference>
<comment type="caution">
    <text evidence="1">The sequence shown here is derived from an EMBL/GenBank/DDBJ whole genome shotgun (WGS) entry which is preliminary data.</text>
</comment>
<keyword evidence="2" id="KW-1185">Reference proteome</keyword>
<dbReference type="EMBL" id="BSDT01000001">
    <property type="protein sequence ID" value="GLI40627.1"/>
    <property type="molecule type" value="Genomic_DNA"/>
</dbReference>
<accession>A0A9W6G5A1</accession>
<reference evidence="1" key="1">
    <citation type="submission" date="2022-12" db="EMBL/GenBank/DDBJ databases">
        <title>Reference genome sequencing for broad-spectrum identification of bacterial and archaeal isolates by mass spectrometry.</title>
        <authorList>
            <person name="Sekiguchi Y."/>
            <person name="Tourlousse D.M."/>
        </authorList>
    </citation>
    <scope>NUCLEOTIDE SEQUENCE</scope>
    <source>
        <strain evidence="1">LLR39Z86</strain>
    </source>
</reference>
<evidence type="ECO:0000313" key="2">
    <source>
        <dbReference type="Proteomes" id="UP001144313"/>
    </source>
</evidence>
<dbReference type="Proteomes" id="UP001144313">
    <property type="component" value="Unassembled WGS sequence"/>
</dbReference>
<protein>
    <submittedName>
        <fullName evidence="1">Uncharacterized protein</fullName>
    </submittedName>
</protein>
<gene>
    <name evidence="1" type="ORF">GALLR39Z86_04770</name>
</gene>
<proteinExistence type="predicted"/>
<sequence length="94" mass="10657">MKERYRFDEASYDAIAGAGLHWTDVQDVLHGKPKVREHIGAVLRIAAQDRRHRWIAVSLIEEDVDNEFLVVSARLLDAAEIAGIERAFREGTKS</sequence>
<name>A0A9W6G5A1_9ACTN</name>